<dbReference type="OMA" id="AIGYFLW"/>
<dbReference type="InterPro" id="IPR006634">
    <property type="entry name" value="TLC-dom"/>
</dbReference>
<feature type="transmembrane region" description="Helical" evidence="6">
    <location>
        <begin position="148"/>
        <end position="168"/>
    </location>
</feature>
<evidence type="ECO:0000313" key="9">
    <source>
        <dbReference type="Proteomes" id="UP000000591"/>
    </source>
</evidence>
<feature type="transmembrane region" description="Helical" evidence="6">
    <location>
        <begin position="219"/>
        <end position="239"/>
    </location>
</feature>
<dbReference type="eggNOG" id="KOG4561">
    <property type="taxonomic scope" value="Eukaryota"/>
</dbReference>
<name>Q75EJ4_EREGS</name>
<dbReference type="GO" id="GO:0016020">
    <property type="term" value="C:membrane"/>
    <property type="evidence" value="ECO:0007669"/>
    <property type="project" value="UniProtKB-SubCell"/>
</dbReference>
<dbReference type="RefSeq" id="NP_982626.1">
    <property type="nucleotide sequence ID" value="NM_207979.1"/>
</dbReference>
<evidence type="ECO:0000256" key="1">
    <source>
        <dbReference type="ARBA" id="ARBA00004141"/>
    </source>
</evidence>
<comment type="subcellular location">
    <subcellularLocation>
        <location evidence="1">Membrane</location>
        <topology evidence="1">Multi-pass membrane protein</topology>
    </subcellularLocation>
</comment>
<evidence type="ECO:0000256" key="2">
    <source>
        <dbReference type="ARBA" id="ARBA00022692"/>
    </source>
</evidence>
<feature type="transmembrane region" description="Helical" evidence="6">
    <location>
        <begin position="259"/>
        <end position="280"/>
    </location>
</feature>
<dbReference type="Pfam" id="PF03798">
    <property type="entry name" value="TRAM_LAG1_CLN8"/>
    <property type="match status" value="1"/>
</dbReference>
<evidence type="ECO:0000256" key="4">
    <source>
        <dbReference type="ARBA" id="ARBA00023136"/>
    </source>
</evidence>
<keyword evidence="2 5" id="KW-0812">Transmembrane</keyword>
<evidence type="ECO:0000256" key="3">
    <source>
        <dbReference type="ARBA" id="ARBA00022989"/>
    </source>
</evidence>
<keyword evidence="3 6" id="KW-1133">Transmembrane helix</keyword>
<dbReference type="OrthoDB" id="10266980at2759"/>
<dbReference type="Proteomes" id="UP000000591">
    <property type="component" value="Chromosome I"/>
</dbReference>
<reference evidence="8 9" key="1">
    <citation type="journal article" date="2004" name="Science">
        <title>The Ashbya gossypii genome as a tool for mapping the ancient Saccharomyces cerevisiae genome.</title>
        <authorList>
            <person name="Dietrich F.S."/>
            <person name="Voegeli S."/>
            <person name="Brachat S."/>
            <person name="Lerch A."/>
            <person name="Gates K."/>
            <person name="Steiner S."/>
            <person name="Mohr C."/>
            <person name="Pohlmann R."/>
            <person name="Luedi P."/>
            <person name="Choi S."/>
            <person name="Wing R.A."/>
            <person name="Flavier A."/>
            <person name="Gaffney T.D."/>
            <person name="Philippsen P."/>
        </authorList>
    </citation>
    <scope>NUCLEOTIDE SEQUENCE [LARGE SCALE GENOMIC DNA]</scope>
    <source>
        <strain evidence="9">ATCC 10895 / CBS 109.51 / FGSC 9923 / NRRL Y-1056</strain>
    </source>
</reference>
<dbReference type="GO" id="GO:0005783">
    <property type="term" value="C:endoplasmic reticulum"/>
    <property type="evidence" value="ECO:0000318"/>
    <property type="project" value="GO_Central"/>
</dbReference>
<sequence>MELVRLALGAPVHPLIGEQLVPFLRRHGVVRSEEMLSHMHLVIYVALFYHCCYLVGKHMLFPGLVRWRRAVAPQRLLVQSAIHWVSLVQSVVILTLCYASWPLHTRATHPRPEDRVFATTPVNSVLASFALGYFLWDTVISLRHSSVAFALHGAVSTVVFLIGMTPYINYYAGMFLLFELSNPFLNGHWFARHYLPLGSQTHPHAGDARLVRWSARFALANDLVFFTVFFCARIAYGYYKIGELALDFYRVRADPRFMPYGTAFILGGNLVLNVLNAIWFRTMVCMARDQLYGKRSAAAEQKRAT</sequence>
<keyword evidence="9" id="KW-1185">Reference proteome</keyword>
<reference evidence="9" key="2">
    <citation type="journal article" date="2013" name="G3 (Bethesda)">
        <title>Genomes of Ashbya fungi isolated from insects reveal four mating-type loci, numerous translocations, lack of transposons, and distinct gene duplications.</title>
        <authorList>
            <person name="Dietrich F.S."/>
            <person name="Voegeli S."/>
            <person name="Kuo S."/>
            <person name="Philippsen P."/>
        </authorList>
    </citation>
    <scope>GENOME REANNOTATION</scope>
    <source>
        <strain evidence="9">ATCC 10895 / CBS 109.51 / FGSC 9923 / NRRL Y-1056</strain>
    </source>
</reference>
<dbReference type="AlphaFoldDB" id="Q75EJ4"/>
<feature type="domain" description="TLC" evidence="7">
    <location>
        <begin position="75"/>
        <end position="292"/>
    </location>
</feature>
<feature type="transmembrane region" description="Helical" evidence="6">
    <location>
        <begin position="81"/>
        <end position="104"/>
    </location>
</feature>
<evidence type="ECO:0000313" key="8">
    <source>
        <dbReference type="EMBL" id="AAS50450.1"/>
    </source>
</evidence>
<keyword evidence="4 5" id="KW-0472">Membrane</keyword>
<evidence type="ECO:0000259" key="7">
    <source>
        <dbReference type="PROSITE" id="PS50922"/>
    </source>
</evidence>
<dbReference type="FunCoup" id="Q75EJ4">
    <property type="interactions" value="87"/>
</dbReference>
<protein>
    <submittedName>
        <fullName evidence="8">AAR085Wp</fullName>
    </submittedName>
</protein>
<dbReference type="InParanoid" id="Q75EJ4"/>
<proteinExistence type="predicted"/>
<dbReference type="SMART" id="SM00724">
    <property type="entry name" value="TLC"/>
    <property type="match status" value="1"/>
</dbReference>
<feature type="transmembrane region" description="Helical" evidence="6">
    <location>
        <begin position="41"/>
        <end position="61"/>
    </location>
</feature>
<organism evidence="8 9">
    <name type="scientific">Eremothecium gossypii (strain ATCC 10895 / CBS 109.51 / FGSC 9923 / NRRL Y-1056)</name>
    <name type="common">Yeast</name>
    <name type="synonym">Ashbya gossypii</name>
    <dbReference type="NCBI Taxonomy" id="284811"/>
    <lineage>
        <taxon>Eukaryota</taxon>
        <taxon>Fungi</taxon>
        <taxon>Dikarya</taxon>
        <taxon>Ascomycota</taxon>
        <taxon>Saccharomycotina</taxon>
        <taxon>Saccharomycetes</taxon>
        <taxon>Saccharomycetales</taxon>
        <taxon>Saccharomycetaceae</taxon>
        <taxon>Eremothecium</taxon>
    </lineage>
</organism>
<dbReference type="PANTHER" id="PTHR13439">
    <property type="entry name" value="CT120 PROTEIN"/>
    <property type="match status" value="1"/>
</dbReference>
<dbReference type="KEGG" id="ago:AGOS_AAR085W"/>
<feature type="transmembrane region" description="Helical" evidence="6">
    <location>
        <begin position="116"/>
        <end position="136"/>
    </location>
</feature>
<dbReference type="GO" id="GO:0055088">
    <property type="term" value="P:lipid homeostasis"/>
    <property type="evidence" value="ECO:0000318"/>
    <property type="project" value="GO_Central"/>
</dbReference>
<dbReference type="GeneID" id="4618408"/>
<accession>Q75EJ4</accession>
<dbReference type="HOGENOM" id="CLU_034597_0_1_1"/>
<evidence type="ECO:0000256" key="5">
    <source>
        <dbReference type="PROSITE-ProRule" id="PRU00205"/>
    </source>
</evidence>
<evidence type="ECO:0000256" key="6">
    <source>
        <dbReference type="SAM" id="Phobius"/>
    </source>
</evidence>
<dbReference type="PANTHER" id="PTHR13439:SF6">
    <property type="entry name" value="AAR085WP"/>
    <property type="match status" value="1"/>
</dbReference>
<dbReference type="EMBL" id="AE016814">
    <property type="protein sequence ID" value="AAS50450.1"/>
    <property type="molecule type" value="Genomic_DNA"/>
</dbReference>
<gene>
    <name evidence="8" type="ORF">AGOS_AAR085W</name>
</gene>
<dbReference type="PROSITE" id="PS50922">
    <property type="entry name" value="TLC"/>
    <property type="match status" value="1"/>
</dbReference>
<dbReference type="InterPro" id="IPR050846">
    <property type="entry name" value="TLCD"/>
</dbReference>